<reference evidence="1 2" key="1">
    <citation type="journal article" date="2019" name="Vet. Microbiol.">
        <title>Development of multi locus sequence typing (MLST) of Rodentibacter pneumotropicus.</title>
        <authorList>
            <person name="Adhikary S."/>
            <person name="Bisgaard M."/>
            <person name="Boot R."/>
            <person name="Benga L."/>
            <person name="Nicklas W."/>
            <person name="Christensen H."/>
        </authorList>
    </citation>
    <scope>NUCLEOTIDE SEQUENCE [LARGE SCALE GENOMIC DNA]</scope>
    <source>
        <strain evidence="1 2">1596_07</strain>
    </source>
</reference>
<dbReference type="AlphaFoldDB" id="A0A4S2PZ92"/>
<accession>A0A4S2PZ92</accession>
<dbReference type="Proteomes" id="UP000310576">
    <property type="component" value="Unassembled WGS sequence"/>
</dbReference>
<comment type="caution">
    <text evidence="1">The sequence shown here is derived from an EMBL/GenBank/DDBJ whole genome shotgun (WGS) entry which is preliminary data.</text>
</comment>
<evidence type="ECO:0000313" key="2">
    <source>
        <dbReference type="Proteomes" id="UP000310576"/>
    </source>
</evidence>
<evidence type="ECO:0000313" key="1">
    <source>
        <dbReference type="EMBL" id="THA12422.1"/>
    </source>
</evidence>
<sequence length="104" mass="12267">MENKEHPELIVCAAIKFQIETATTKPKPVDELVLPMVRHYSMDSRNVLNFIDDYYDVEEIEQGFITNFGRFINRKEALEIAKANNQIRFDIGYEPDELYSEMLY</sequence>
<dbReference type="InterPro" id="IPR058630">
    <property type="entry name" value="T4_Y16D"/>
</dbReference>
<gene>
    <name evidence="1" type="ORF">D3M76_09985</name>
</gene>
<dbReference type="EMBL" id="QXNG01000109">
    <property type="protein sequence ID" value="THA12422.1"/>
    <property type="molecule type" value="Genomic_DNA"/>
</dbReference>
<dbReference type="RefSeq" id="WP_136125744.1">
    <property type="nucleotide sequence ID" value="NZ_CAJUGY010000040.1"/>
</dbReference>
<organism evidence="1 2">
    <name type="scientific">Rodentibacter pneumotropicus</name>
    <dbReference type="NCBI Taxonomy" id="758"/>
    <lineage>
        <taxon>Bacteria</taxon>
        <taxon>Pseudomonadati</taxon>
        <taxon>Pseudomonadota</taxon>
        <taxon>Gammaproteobacteria</taxon>
        <taxon>Pasteurellales</taxon>
        <taxon>Pasteurellaceae</taxon>
        <taxon>Rodentibacter</taxon>
    </lineage>
</organism>
<protein>
    <submittedName>
        <fullName evidence="1">Uncharacterized protein</fullName>
    </submittedName>
</protein>
<dbReference type="Pfam" id="PF26092">
    <property type="entry name" value="T4_Y16D"/>
    <property type="match status" value="1"/>
</dbReference>
<name>A0A4S2PZ92_9PAST</name>
<proteinExistence type="predicted"/>